<reference evidence="2 3" key="1">
    <citation type="journal article" date="2016" name="Mol. Biol. Evol.">
        <title>Comparative Genomics of Early-Diverging Mushroom-Forming Fungi Provides Insights into the Origins of Lignocellulose Decay Capabilities.</title>
        <authorList>
            <person name="Nagy L.G."/>
            <person name="Riley R."/>
            <person name="Tritt A."/>
            <person name="Adam C."/>
            <person name="Daum C."/>
            <person name="Floudas D."/>
            <person name="Sun H."/>
            <person name="Yadav J.S."/>
            <person name="Pangilinan J."/>
            <person name="Larsson K.H."/>
            <person name="Matsuura K."/>
            <person name="Barry K."/>
            <person name="Labutti K."/>
            <person name="Kuo R."/>
            <person name="Ohm R.A."/>
            <person name="Bhattacharya S.S."/>
            <person name="Shirouzu T."/>
            <person name="Yoshinaga Y."/>
            <person name="Martin F.M."/>
            <person name="Grigoriev I.V."/>
            <person name="Hibbett D.S."/>
        </authorList>
    </citation>
    <scope>NUCLEOTIDE SEQUENCE [LARGE SCALE GENOMIC DNA]</scope>
    <source>
        <strain evidence="2 3">HHB12733</strain>
    </source>
</reference>
<feature type="compositionally biased region" description="Polar residues" evidence="1">
    <location>
        <begin position="71"/>
        <end position="109"/>
    </location>
</feature>
<dbReference type="Proteomes" id="UP000076842">
    <property type="component" value="Unassembled WGS sequence"/>
</dbReference>
<organism evidence="2 3">
    <name type="scientific">Calocera cornea HHB12733</name>
    <dbReference type="NCBI Taxonomy" id="1353952"/>
    <lineage>
        <taxon>Eukaryota</taxon>
        <taxon>Fungi</taxon>
        <taxon>Dikarya</taxon>
        <taxon>Basidiomycota</taxon>
        <taxon>Agaricomycotina</taxon>
        <taxon>Dacrymycetes</taxon>
        <taxon>Dacrymycetales</taxon>
        <taxon>Dacrymycetaceae</taxon>
        <taxon>Calocera</taxon>
    </lineage>
</organism>
<dbReference type="STRING" id="1353952.A0A165I9U4"/>
<gene>
    <name evidence="2" type="ORF">CALCODRAFT_492634</name>
</gene>
<sequence length="170" mass="17982">MSGAGLCFEVRSLPPDEKQIPPTGTFTPASSSGRALAEEQASDDEDGDEDEASETMDAPTITSPIRRPQAMQAQASPRSALQSPPRKSSATAVQAPSVALNSPQSSSSRTLDDPAATDSPGSRKSDKMDRAINVALQLVTQDNQNIDPALRKKATDLLNSVLDQATDDFR</sequence>
<proteinExistence type="predicted"/>
<feature type="region of interest" description="Disordered" evidence="1">
    <location>
        <begin position="1"/>
        <end position="129"/>
    </location>
</feature>
<protein>
    <submittedName>
        <fullName evidence="2">Uncharacterized protein</fullName>
    </submittedName>
</protein>
<dbReference type="InParanoid" id="A0A165I9U4"/>
<feature type="compositionally biased region" description="Polar residues" evidence="1">
    <location>
        <begin position="22"/>
        <end position="33"/>
    </location>
</feature>
<evidence type="ECO:0000256" key="1">
    <source>
        <dbReference type="SAM" id="MobiDB-lite"/>
    </source>
</evidence>
<evidence type="ECO:0000313" key="3">
    <source>
        <dbReference type="Proteomes" id="UP000076842"/>
    </source>
</evidence>
<feature type="compositionally biased region" description="Acidic residues" evidence="1">
    <location>
        <begin position="40"/>
        <end position="54"/>
    </location>
</feature>
<dbReference type="AlphaFoldDB" id="A0A165I9U4"/>
<dbReference type="EMBL" id="KV423932">
    <property type="protein sequence ID" value="KZT60302.1"/>
    <property type="molecule type" value="Genomic_DNA"/>
</dbReference>
<name>A0A165I9U4_9BASI</name>
<dbReference type="OrthoDB" id="10531557at2759"/>
<evidence type="ECO:0000313" key="2">
    <source>
        <dbReference type="EMBL" id="KZT60302.1"/>
    </source>
</evidence>
<keyword evidence="3" id="KW-1185">Reference proteome</keyword>
<accession>A0A165I9U4</accession>